<reference evidence="3 4" key="1">
    <citation type="submission" date="2016-10" db="EMBL/GenBank/DDBJ databases">
        <title>Lutibacter sp. LPB0138, isolated from marine gastropod.</title>
        <authorList>
            <person name="Kim E."/>
            <person name="Yi H."/>
        </authorList>
    </citation>
    <scope>NUCLEOTIDE SEQUENCE [LARGE SCALE GENOMIC DNA]</scope>
    <source>
        <strain evidence="3 4">LPB0138</strain>
    </source>
</reference>
<evidence type="ECO:0000256" key="1">
    <source>
        <dbReference type="SAM" id="Coils"/>
    </source>
</evidence>
<evidence type="ECO:0000256" key="2">
    <source>
        <dbReference type="SAM" id="Phobius"/>
    </source>
</evidence>
<keyword evidence="4" id="KW-1185">Reference proteome</keyword>
<evidence type="ECO:0000313" key="4">
    <source>
        <dbReference type="Proteomes" id="UP000176050"/>
    </source>
</evidence>
<dbReference type="AlphaFoldDB" id="A0A1D8P7E5"/>
<feature type="coiled-coil region" evidence="1">
    <location>
        <begin position="45"/>
        <end position="86"/>
    </location>
</feature>
<dbReference type="KEGG" id="lul:LPB138_07375"/>
<keyword evidence="2" id="KW-1133">Transmembrane helix</keyword>
<protein>
    <submittedName>
        <fullName evidence="3">Uncharacterized protein</fullName>
    </submittedName>
</protein>
<dbReference type="STRING" id="1850246.LPB138_07375"/>
<dbReference type="RefSeq" id="WP_070236648.1">
    <property type="nucleotide sequence ID" value="NZ_CP017478.1"/>
</dbReference>
<name>A0A1D8P7E5_9FLAO</name>
<dbReference type="EMBL" id="CP017478">
    <property type="protein sequence ID" value="AOW20505.1"/>
    <property type="molecule type" value="Genomic_DNA"/>
</dbReference>
<proteinExistence type="predicted"/>
<dbReference type="Proteomes" id="UP000176050">
    <property type="component" value="Chromosome"/>
</dbReference>
<keyword evidence="2" id="KW-0472">Membrane</keyword>
<feature type="transmembrane region" description="Helical" evidence="2">
    <location>
        <begin position="12"/>
        <end position="28"/>
    </location>
</feature>
<sequence>MEDNLEIFLKSPWLYFVGLILAGGFFFFKRKFENLADKDDVASITREVESVKNEFNNDLEKLKTNLDILKSNKINLINEKRKVINEFWSSLNAWDNEIDSVFYSNLKSSSELYILQNKLSGFEKDFKNKKSILNLYLYEYFDIKLIKCINEVQILVMEKGYFVKSKAAEVVKSSLKLELSEINIDEYNNVLDGYIEEKNVFNVELIKEFTKLKEELFLILNKIHQ</sequence>
<keyword evidence="2" id="KW-0812">Transmembrane</keyword>
<evidence type="ECO:0000313" key="3">
    <source>
        <dbReference type="EMBL" id="AOW20505.1"/>
    </source>
</evidence>
<keyword evidence="1" id="KW-0175">Coiled coil</keyword>
<dbReference type="OrthoDB" id="6399386at2"/>
<gene>
    <name evidence="3" type="ORF">LPB138_07375</name>
</gene>
<accession>A0A1D8P7E5</accession>
<organism evidence="3 4">
    <name type="scientific">Urechidicola croceus</name>
    <dbReference type="NCBI Taxonomy" id="1850246"/>
    <lineage>
        <taxon>Bacteria</taxon>
        <taxon>Pseudomonadati</taxon>
        <taxon>Bacteroidota</taxon>
        <taxon>Flavobacteriia</taxon>
        <taxon>Flavobacteriales</taxon>
        <taxon>Flavobacteriaceae</taxon>
        <taxon>Urechidicola</taxon>
    </lineage>
</organism>